<feature type="compositionally biased region" description="Basic and acidic residues" evidence="1">
    <location>
        <begin position="97"/>
        <end position="110"/>
    </location>
</feature>
<sequence>MAISRGPHIPVLNSLSGNRIRNWPGKRRYGAAQGKASRPALWNVVGLFLIVENLVFVGFVFYVYDVCTCRTWVPEVPRLREVFPDMVDWPSQQNKSANEERQHLRRQKDSRAANFLHPELSIKYAKSKESSRASYEGVVFKADDASQGGHVTKHAGTTLSTVINRTRGSRGRRKYMRPQSRRSNGGLGGWKTSADLQLRSFTIMVSANSGFADFTQNWLTSLREIGVTYNVTILVEDAEAFGSFQRLQAVYPGSLKILLQSGVNGSHVSDAVDHHSVTYYKLINRRPASLLRLLKTGVDVLLADIDAFWIKDPMAVIAPELDQYDAWIAPGHFPNVPCPCFMYFKSGAMSVKFVQAWVEWLNHTTKAYKDDQEALASVIKSPLGRKMRLKWLDLEQFPDGDTYRSRKMSGAPLGDVFIFHANRVLGHDVKKSLMKRHGFWRLQEALRQ</sequence>
<accession>A0A8B7YNQ5</accession>
<dbReference type="GO" id="GO:0016757">
    <property type="term" value="F:glycosyltransferase activity"/>
    <property type="evidence" value="ECO:0007669"/>
    <property type="project" value="TreeGrafter"/>
</dbReference>
<gene>
    <name evidence="5" type="primary">LOC110981124</name>
</gene>
<dbReference type="InterPro" id="IPR052636">
    <property type="entry name" value="UDP-D-xylose:L-fucose_XylT"/>
</dbReference>
<dbReference type="KEGG" id="aplc:110981124"/>
<dbReference type="Pfam" id="PF03407">
    <property type="entry name" value="Nucleotid_trans"/>
    <property type="match status" value="1"/>
</dbReference>
<evidence type="ECO:0000313" key="5">
    <source>
        <dbReference type="RefSeq" id="XP_022094085.1"/>
    </source>
</evidence>
<dbReference type="PANTHER" id="PTHR47032">
    <property type="entry name" value="UDP-D-XYLOSE:L-FUCOSE ALPHA-1,3-D-XYLOSYLTRANSFERASE-RELATED"/>
    <property type="match status" value="1"/>
</dbReference>
<feature type="region of interest" description="Disordered" evidence="1">
    <location>
        <begin position="166"/>
        <end position="188"/>
    </location>
</feature>
<dbReference type="PANTHER" id="PTHR47032:SF1">
    <property type="entry name" value="UDP-D-XYLOSE:L-FUCOSE ALPHA-1,3-D-XYLOSYLTRANSFERASE-RELATED"/>
    <property type="match status" value="1"/>
</dbReference>
<evidence type="ECO:0000313" key="4">
    <source>
        <dbReference type="Proteomes" id="UP000694845"/>
    </source>
</evidence>
<keyword evidence="2" id="KW-0812">Transmembrane</keyword>
<dbReference type="GO" id="GO:0005794">
    <property type="term" value="C:Golgi apparatus"/>
    <property type="evidence" value="ECO:0007669"/>
    <property type="project" value="TreeGrafter"/>
</dbReference>
<evidence type="ECO:0000256" key="2">
    <source>
        <dbReference type="SAM" id="Phobius"/>
    </source>
</evidence>
<dbReference type="AlphaFoldDB" id="A0A8B7YNQ5"/>
<keyword evidence="2" id="KW-1133">Transmembrane helix</keyword>
<feature type="domain" description="Nucleotide-diphospho-sugar transferase" evidence="3">
    <location>
        <begin position="230"/>
        <end position="430"/>
    </location>
</feature>
<protein>
    <submittedName>
        <fullName evidence="5">UDP-galactose:fucoside alpha-3-galactosyltransferase-like</fullName>
    </submittedName>
</protein>
<feature type="transmembrane region" description="Helical" evidence="2">
    <location>
        <begin position="40"/>
        <end position="64"/>
    </location>
</feature>
<dbReference type="InterPro" id="IPR005069">
    <property type="entry name" value="Nucl-diP-sugar_transferase"/>
</dbReference>
<name>A0A8B7YNQ5_ACAPL</name>
<feature type="compositionally biased region" description="Basic residues" evidence="1">
    <location>
        <begin position="167"/>
        <end position="180"/>
    </location>
</feature>
<keyword evidence="2" id="KW-0472">Membrane</keyword>
<dbReference type="Proteomes" id="UP000694845">
    <property type="component" value="Unplaced"/>
</dbReference>
<feature type="region of interest" description="Disordered" evidence="1">
    <location>
        <begin position="90"/>
        <end position="110"/>
    </location>
</feature>
<reference evidence="5" key="1">
    <citation type="submission" date="2025-08" db="UniProtKB">
        <authorList>
            <consortium name="RefSeq"/>
        </authorList>
    </citation>
    <scope>IDENTIFICATION</scope>
</reference>
<evidence type="ECO:0000256" key="1">
    <source>
        <dbReference type="SAM" id="MobiDB-lite"/>
    </source>
</evidence>
<organism evidence="4 5">
    <name type="scientific">Acanthaster planci</name>
    <name type="common">Crown-of-thorns starfish</name>
    <dbReference type="NCBI Taxonomy" id="133434"/>
    <lineage>
        <taxon>Eukaryota</taxon>
        <taxon>Metazoa</taxon>
        <taxon>Echinodermata</taxon>
        <taxon>Eleutherozoa</taxon>
        <taxon>Asterozoa</taxon>
        <taxon>Asteroidea</taxon>
        <taxon>Valvatacea</taxon>
        <taxon>Valvatida</taxon>
        <taxon>Acanthasteridae</taxon>
        <taxon>Acanthaster</taxon>
    </lineage>
</organism>
<dbReference type="RefSeq" id="XP_022094085.1">
    <property type="nucleotide sequence ID" value="XM_022238393.1"/>
</dbReference>
<proteinExistence type="predicted"/>
<dbReference type="GeneID" id="110981124"/>
<dbReference type="OrthoDB" id="1712432at2759"/>
<keyword evidence="4" id="KW-1185">Reference proteome</keyword>
<evidence type="ECO:0000259" key="3">
    <source>
        <dbReference type="Pfam" id="PF03407"/>
    </source>
</evidence>